<reference evidence="10" key="1">
    <citation type="submission" date="2021-02" db="EMBL/GenBank/DDBJ databases">
        <authorList>
            <person name="Nowell W R."/>
        </authorList>
    </citation>
    <scope>NUCLEOTIDE SEQUENCE</scope>
</reference>
<evidence type="ECO:0000256" key="1">
    <source>
        <dbReference type="ARBA" id="ARBA00004613"/>
    </source>
</evidence>
<dbReference type="Gene3D" id="3.40.30.10">
    <property type="entry name" value="Glutaredoxin"/>
    <property type="match status" value="1"/>
</dbReference>
<feature type="domain" description="Saposin A-type" evidence="9">
    <location>
        <begin position="109"/>
        <end position="149"/>
    </location>
</feature>
<dbReference type="Pfam" id="PF03227">
    <property type="entry name" value="GILT"/>
    <property type="match status" value="1"/>
</dbReference>
<keyword evidence="5" id="KW-0732">Signal</keyword>
<dbReference type="Gene3D" id="2.130.10.80">
    <property type="entry name" value="Galactose oxidase/kelch, beta-propeller"/>
    <property type="match status" value="1"/>
</dbReference>
<evidence type="ECO:0000259" key="9">
    <source>
        <dbReference type="PROSITE" id="PS51110"/>
    </source>
</evidence>
<evidence type="ECO:0000313" key="10">
    <source>
        <dbReference type="EMBL" id="CAF4822116.1"/>
    </source>
</evidence>
<dbReference type="PANTHER" id="PTHR13234:SF8">
    <property type="entry name" value="GAMMA-INTERFERON-INDUCIBLE LYSOSOMAL THIOL REDUCTASE"/>
    <property type="match status" value="1"/>
</dbReference>
<dbReference type="SUPFAM" id="SSF117281">
    <property type="entry name" value="Kelch motif"/>
    <property type="match status" value="1"/>
</dbReference>
<evidence type="ECO:0000256" key="8">
    <source>
        <dbReference type="SAM" id="Phobius"/>
    </source>
</evidence>
<keyword evidence="4" id="KW-0964">Secreted</keyword>
<dbReference type="InterPro" id="IPR037293">
    <property type="entry name" value="Gal_Oxidase_central_sf"/>
</dbReference>
<comment type="subcellular location">
    <subcellularLocation>
        <location evidence="1">Secreted</location>
    </subcellularLocation>
</comment>
<proteinExistence type="inferred from homology"/>
<dbReference type="PROSITE" id="PS51110">
    <property type="entry name" value="SAP_A"/>
    <property type="match status" value="1"/>
</dbReference>
<dbReference type="PANTHER" id="PTHR13234">
    <property type="entry name" value="GAMMA-INTERFERON INDUCIBLE LYSOSOMAL THIOL REDUCTASE GILT"/>
    <property type="match status" value="1"/>
</dbReference>
<feature type="transmembrane region" description="Helical" evidence="8">
    <location>
        <begin position="90"/>
        <end position="112"/>
    </location>
</feature>
<evidence type="ECO:0000256" key="2">
    <source>
        <dbReference type="ARBA" id="ARBA00005679"/>
    </source>
</evidence>
<dbReference type="Proteomes" id="UP000663848">
    <property type="component" value="Unassembled WGS sequence"/>
</dbReference>
<evidence type="ECO:0000256" key="6">
    <source>
        <dbReference type="ARBA" id="ARBA00023157"/>
    </source>
</evidence>
<evidence type="ECO:0000313" key="11">
    <source>
        <dbReference type="Proteomes" id="UP000663848"/>
    </source>
</evidence>
<dbReference type="SUPFAM" id="SSF52833">
    <property type="entry name" value="Thioredoxin-like"/>
    <property type="match status" value="1"/>
</dbReference>
<keyword evidence="3" id="KW-0880">Kelch repeat</keyword>
<name>A0A821QIQ6_9BILA</name>
<dbReference type="InterPro" id="IPR006652">
    <property type="entry name" value="Kelch_1"/>
</dbReference>
<sequence length="337" mass="37922">MLFARAGHTATLLSSGKILITGGMNNGNYLSSCELYDPSSKKWSVVASMSSPRVYHTASLLSSGKILVAGGYGEPLGEVYDPSSNKWSPYFIIMYVSFIVSTILFLLVNGGLTIDCPNSPSQWCKSNEIAQACDVIEQCKTYVWKVHEDDNRVHLSIYYETLCPDCRQFITTQVWNAYQSIPDIVNITFVPYGNARELYRPETKLYQFYCQHGAEECYGNLIHTCVLNFYPKSEQHIPFIYCMESTDGDTETVATQCAQKSSIDYDQITACTHSRLGNQLQHEYAVQTDSLQPPHQYVPWITINGEHTDDMEKQAEKDLIGLICKSYKGPNPPAQCK</sequence>
<dbReference type="GO" id="GO:0016671">
    <property type="term" value="F:oxidoreductase activity, acting on a sulfur group of donors, disulfide as acceptor"/>
    <property type="evidence" value="ECO:0007669"/>
    <property type="project" value="InterPro"/>
</dbReference>
<evidence type="ECO:0000256" key="4">
    <source>
        <dbReference type="ARBA" id="ARBA00022525"/>
    </source>
</evidence>
<keyword evidence="6" id="KW-1015">Disulfide bond</keyword>
<organism evidence="10 11">
    <name type="scientific">Rotaria socialis</name>
    <dbReference type="NCBI Taxonomy" id="392032"/>
    <lineage>
        <taxon>Eukaryota</taxon>
        <taxon>Metazoa</taxon>
        <taxon>Spiralia</taxon>
        <taxon>Gnathifera</taxon>
        <taxon>Rotifera</taxon>
        <taxon>Eurotatoria</taxon>
        <taxon>Bdelloidea</taxon>
        <taxon>Philodinida</taxon>
        <taxon>Philodinidae</taxon>
        <taxon>Rotaria</taxon>
    </lineage>
</organism>
<keyword evidence="7" id="KW-0325">Glycoprotein</keyword>
<dbReference type="InterPro" id="IPR003119">
    <property type="entry name" value="SAP_A"/>
</dbReference>
<keyword evidence="8" id="KW-0812">Transmembrane</keyword>
<evidence type="ECO:0000256" key="3">
    <source>
        <dbReference type="ARBA" id="ARBA00022441"/>
    </source>
</evidence>
<dbReference type="Pfam" id="PF02199">
    <property type="entry name" value="SapA"/>
    <property type="match status" value="1"/>
</dbReference>
<dbReference type="Pfam" id="PF01344">
    <property type="entry name" value="Kelch_1"/>
    <property type="match status" value="1"/>
</dbReference>
<dbReference type="GO" id="GO:0005576">
    <property type="term" value="C:extracellular region"/>
    <property type="evidence" value="ECO:0007669"/>
    <property type="project" value="UniProtKB-SubCell"/>
</dbReference>
<protein>
    <recommendedName>
        <fullName evidence="9">Saposin A-type domain-containing protein</fullName>
    </recommendedName>
</protein>
<dbReference type="InterPro" id="IPR004911">
    <property type="entry name" value="Interferon-induced_GILT"/>
</dbReference>
<dbReference type="SMART" id="SM00612">
    <property type="entry name" value="Kelch"/>
    <property type="match status" value="1"/>
</dbReference>
<evidence type="ECO:0000256" key="7">
    <source>
        <dbReference type="ARBA" id="ARBA00023180"/>
    </source>
</evidence>
<evidence type="ECO:0000256" key="5">
    <source>
        <dbReference type="ARBA" id="ARBA00022729"/>
    </source>
</evidence>
<dbReference type="InterPro" id="IPR015915">
    <property type="entry name" value="Kelch-typ_b-propeller"/>
</dbReference>
<dbReference type="InterPro" id="IPR036249">
    <property type="entry name" value="Thioredoxin-like_sf"/>
</dbReference>
<keyword evidence="8" id="KW-1133">Transmembrane helix</keyword>
<dbReference type="AlphaFoldDB" id="A0A821QIQ6"/>
<gene>
    <name evidence="10" type="ORF">QYT958_LOCUS25122</name>
</gene>
<dbReference type="EMBL" id="CAJOBR010005576">
    <property type="protein sequence ID" value="CAF4822116.1"/>
    <property type="molecule type" value="Genomic_DNA"/>
</dbReference>
<accession>A0A821QIQ6</accession>
<comment type="caution">
    <text evidence="10">The sequence shown here is derived from an EMBL/GenBank/DDBJ whole genome shotgun (WGS) entry which is preliminary data.</text>
</comment>
<keyword evidence="8" id="KW-0472">Membrane</keyword>
<comment type="similarity">
    <text evidence="2">Belongs to the GILT family.</text>
</comment>